<reference evidence="2 3" key="2">
    <citation type="submission" date="2018-11" db="EMBL/GenBank/DDBJ databases">
        <authorList>
            <consortium name="Pathogen Informatics"/>
        </authorList>
    </citation>
    <scope>NUCLEOTIDE SEQUENCE [LARGE SCALE GENOMIC DNA]</scope>
    <source>
        <strain evidence="2 3">NST_G2</strain>
    </source>
</reference>
<proteinExistence type="predicted"/>
<dbReference type="EMBL" id="UYSU01037161">
    <property type="protein sequence ID" value="VDL98679.1"/>
    <property type="molecule type" value="Genomic_DNA"/>
</dbReference>
<accession>A0A183T746</accession>
<organism evidence="4">
    <name type="scientific">Schistocephalus solidus</name>
    <name type="common">Tapeworm</name>
    <dbReference type="NCBI Taxonomy" id="70667"/>
    <lineage>
        <taxon>Eukaryota</taxon>
        <taxon>Metazoa</taxon>
        <taxon>Spiralia</taxon>
        <taxon>Lophotrochozoa</taxon>
        <taxon>Platyhelminthes</taxon>
        <taxon>Cestoda</taxon>
        <taxon>Eucestoda</taxon>
        <taxon>Diphyllobothriidea</taxon>
        <taxon>Diphyllobothriidae</taxon>
        <taxon>Schistocephalus</taxon>
    </lineage>
</organism>
<keyword evidence="3" id="KW-1185">Reference proteome</keyword>
<evidence type="ECO:0000313" key="3">
    <source>
        <dbReference type="Proteomes" id="UP000275846"/>
    </source>
</evidence>
<evidence type="ECO:0000313" key="2">
    <source>
        <dbReference type="EMBL" id="VDL98679.1"/>
    </source>
</evidence>
<evidence type="ECO:0000313" key="4">
    <source>
        <dbReference type="WBParaSite" id="SSLN_0001275501-mRNA-1"/>
    </source>
</evidence>
<name>A0A183T746_SCHSO</name>
<feature type="region of interest" description="Disordered" evidence="1">
    <location>
        <begin position="82"/>
        <end position="115"/>
    </location>
</feature>
<protein>
    <submittedName>
        <fullName evidence="4">Glyco_hydro_65N domain-containing protein</fullName>
    </submittedName>
</protein>
<dbReference type="WBParaSite" id="SSLN_0001275501-mRNA-1">
    <property type="protein sequence ID" value="SSLN_0001275501-mRNA-1"/>
    <property type="gene ID" value="SSLN_0001275501"/>
</dbReference>
<evidence type="ECO:0000256" key="1">
    <source>
        <dbReference type="SAM" id="MobiDB-lite"/>
    </source>
</evidence>
<dbReference type="AlphaFoldDB" id="A0A183T746"/>
<reference evidence="4" key="1">
    <citation type="submission" date="2016-06" db="UniProtKB">
        <authorList>
            <consortium name="WormBaseParasite"/>
        </authorList>
    </citation>
    <scope>IDENTIFICATION</scope>
</reference>
<gene>
    <name evidence="2" type="ORF">SSLN_LOCUS12294</name>
</gene>
<dbReference type="OrthoDB" id="6320033at2759"/>
<sequence length="157" mass="17102">MAPWKYDRYGTHLQLGPNPPLSWLCENLIYRAAADRTTLVARELGRCKVDTAALSETRFSYQGQLEVGAGYFGEAVHRQSGATPASFYHPDRNRGTPALSAAGHQRSPDEFSSASSGDKFATIVIVYASPLHEQPRRGNQQILRGSARPPVNCAEGG</sequence>
<feature type="region of interest" description="Disordered" evidence="1">
    <location>
        <begin position="135"/>
        <end position="157"/>
    </location>
</feature>
<dbReference type="Proteomes" id="UP000275846">
    <property type="component" value="Unassembled WGS sequence"/>
</dbReference>